<feature type="non-terminal residue" evidence="1">
    <location>
        <position position="26"/>
    </location>
</feature>
<keyword evidence="2" id="KW-1185">Reference proteome</keyword>
<evidence type="ECO:0000313" key="2">
    <source>
        <dbReference type="Proteomes" id="UP000265520"/>
    </source>
</evidence>
<reference evidence="1 2" key="1">
    <citation type="journal article" date="2018" name="Front. Plant Sci.">
        <title>Red Clover (Trifolium pratense) and Zigzag Clover (T. medium) - A Picture of Genomic Similarities and Differences.</title>
        <authorList>
            <person name="Dluhosova J."/>
            <person name="Istvanek J."/>
            <person name="Nedelnik J."/>
            <person name="Repkova J."/>
        </authorList>
    </citation>
    <scope>NUCLEOTIDE SEQUENCE [LARGE SCALE GENOMIC DNA]</scope>
    <source>
        <strain evidence="2">cv. 10/8</strain>
        <tissue evidence="1">Leaf</tissue>
    </source>
</reference>
<comment type="caution">
    <text evidence="1">The sequence shown here is derived from an EMBL/GenBank/DDBJ whole genome shotgun (WGS) entry which is preliminary data.</text>
</comment>
<dbReference type="Proteomes" id="UP000265520">
    <property type="component" value="Unassembled WGS sequence"/>
</dbReference>
<accession>A0A392W247</accession>
<dbReference type="EMBL" id="LXQA011325435">
    <property type="protein sequence ID" value="MCI93301.1"/>
    <property type="molecule type" value="Genomic_DNA"/>
</dbReference>
<evidence type="ECO:0000313" key="1">
    <source>
        <dbReference type="EMBL" id="MCI93301.1"/>
    </source>
</evidence>
<protein>
    <submittedName>
        <fullName evidence="1">Uncharacterized protein</fullName>
    </submittedName>
</protein>
<proteinExistence type="predicted"/>
<sequence>MLSREMTVELMEKLKAPVEAPVRDQG</sequence>
<dbReference type="AlphaFoldDB" id="A0A392W247"/>
<name>A0A392W247_9FABA</name>
<organism evidence="1 2">
    <name type="scientific">Trifolium medium</name>
    <dbReference type="NCBI Taxonomy" id="97028"/>
    <lineage>
        <taxon>Eukaryota</taxon>
        <taxon>Viridiplantae</taxon>
        <taxon>Streptophyta</taxon>
        <taxon>Embryophyta</taxon>
        <taxon>Tracheophyta</taxon>
        <taxon>Spermatophyta</taxon>
        <taxon>Magnoliopsida</taxon>
        <taxon>eudicotyledons</taxon>
        <taxon>Gunneridae</taxon>
        <taxon>Pentapetalae</taxon>
        <taxon>rosids</taxon>
        <taxon>fabids</taxon>
        <taxon>Fabales</taxon>
        <taxon>Fabaceae</taxon>
        <taxon>Papilionoideae</taxon>
        <taxon>50 kb inversion clade</taxon>
        <taxon>NPAAA clade</taxon>
        <taxon>Hologalegina</taxon>
        <taxon>IRL clade</taxon>
        <taxon>Trifolieae</taxon>
        <taxon>Trifolium</taxon>
    </lineage>
</organism>